<keyword evidence="2" id="KW-1185">Reference proteome</keyword>
<dbReference type="AlphaFoldDB" id="A0AAV4DXF4"/>
<organism evidence="1 2">
    <name type="scientific">Plakobranchus ocellatus</name>
    <dbReference type="NCBI Taxonomy" id="259542"/>
    <lineage>
        <taxon>Eukaryota</taxon>
        <taxon>Metazoa</taxon>
        <taxon>Spiralia</taxon>
        <taxon>Lophotrochozoa</taxon>
        <taxon>Mollusca</taxon>
        <taxon>Gastropoda</taxon>
        <taxon>Heterobranchia</taxon>
        <taxon>Euthyneura</taxon>
        <taxon>Panpulmonata</taxon>
        <taxon>Sacoglossa</taxon>
        <taxon>Placobranchoidea</taxon>
        <taxon>Plakobranchidae</taxon>
        <taxon>Plakobranchus</taxon>
    </lineage>
</organism>
<name>A0AAV4DXF4_9GAST</name>
<dbReference type="Proteomes" id="UP000735302">
    <property type="component" value="Unassembled WGS sequence"/>
</dbReference>
<gene>
    <name evidence="1" type="ORF">PoB_007555300</name>
</gene>
<reference evidence="1 2" key="1">
    <citation type="journal article" date="2021" name="Elife">
        <title>Chloroplast acquisition without the gene transfer in kleptoplastic sea slugs, Plakobranchus ocellatus.</title>
        <authorList>
            <person name="Maeda T."/>
            <person name="Takahashi S."/>
            <person name="Yoshida T."/>
            <person name="Shimamura S."/>
            <person name="Takaki Y."/>
            <person name="Nagai Y."/>
            <person name="Toyoda A."/>
            <person name="Suzuki Y."/>
            <person name="Arimoto A."/>
            <person name="Ishii H."/>
            <person name="Satoh N."/>
            <person name="Nishiyama T."/>
            <person name="Hasebe M."/>
            <person name="Maruyama T."/>
            <person name="Minagawa J."/>
            <person name="Obokata J."/>
            <person name="Shigenobu S."/>
        </authorList>
    </citation>
    <scope>NUCLEOTIDE SEQUENCE [LARGE SCALE GENOMIC DNA]</scope>
</reference>
<proteinExistence type="predicted"/>
<protein>
    <submittedName>
        <fullName evidence="1">Uncharacterized protein</fullName>
    </submittedName>
</protein>
<sequence>MKRVSRGITKSDDHGVALFSVRSLGPKHLPKGENLYARCVDKVDALCSCSPPGKNMAEWREGNVNTCHFPVPPYARPNPNKICLSNATKVKITQRTNERGYIDLGDRRHSAKHTQ</sequence>
<dbReference type="EMBL" id="BLXT01008455">
    <property type="protein sequence ID" value="GFO49048.1"/>
    <property type="molecule type" value="Genomic_DNA"/>
</dbReference>
<accession>A0AAV4DXF4</accession>
<evidence type="ECO:0000313" key="1">
    <source>
        <dbReference type="EMBL" id="GFO49048.1"/>
    </source>
</evidence>
<evidence type="ECO:0000313" key="2">
    <source>
        <dbReference type="Proteomes" id="UP000735302"/>
    </source>
</evidence>
<comment type="caution">
    <text evidence="1">The sequence shown here is derived from an EMBL/GenBank/DDBJ whole genome shotgun (WGS) entry which is preliminary data.</text>
</comment>